<evidence type="ECO:0000259" key="5">
    <source>
        <dbReference type="Pfam" id="PF02350"/>
    </source>
</evidence>
<proteinExistence type="inferred from homology"/>
<dbReference type="Pfam" id="PF02350">
    <property type="entry name" value="Epimerase_2"/>
    <property type="match status" value="1"/>
</dbReference>
<dbReference type="GO" id="GO:0008761">
    <property type="term" value="F:UDP-N-acetylglucosamine 2-epimerase activity"/>
    <property type="evidence" value="ECO:0007669"/>
    <property type="project" value="UniProtKB-EC"/>
</dbReference>
<gene>
    <name evidence="6" type="primary">wecB</name>
    <name evidence="6" type="ORF">RHODO2019_00210</name>
</gene>
<dbReference type="EMBL" id="CP110615">
    <property type="protein sequence ID" value="UZJ24981.1"/>
    <property type="molecule type" value="Genomic_DNA"/>
</dbReference>
<dbReference type="NCBIfam" id="TIGR00236">
    <property type="entry name" value="wecB"/>
    <property type="match status" value="1"/>
</dbReference>
<evidence type="ECO:0000256" key="2">
    <source>
        <dbReference type="ARBA" id="ARBA00038209"/>
    </source>
</evidence>
<evidence type="ECO:0000313" key="6">
    <source>
        <dbReference type="EMBL" id="UZJ24981.1"/>
    </source>
</evidence>
<dbReference type="PANTHER" id="PTHR43174">
    <property type="entry name" value="UDP-N-ACETYLGLUCOSAMINE 2-EPIMERASE"/>
    <property type="match status" value="1"/>
</dbReference>
<feature type="domain" description="UDP-N-acetylglucosamine 2-epimerase" evidence="5">
    <location>
        <begin position="46"/>
        <end position="379"/>
    </location>
</feature>
<accession>A0ABY6P0V2</accession>
<protein>
    <recommendedName>
        <fullName evidence="3">UDP-N-acetylglucosamine 2-epimerase (non-hydrolyzing)</fullName>
        <ecNumber evidence="3">5.1.3.14</ecNumber>
    </recommendedName>
</protein>
<dbReference type="SUPFAM" id="SSF53756">
    <property type="entry name" value="UDP-Glycosyltransferase/glycogen phosphorylase"/>
    <property type="match status" value="1"/>
</dbReference>
<keyword evidence="7" id="KW-1185">Reference proteome</keyword>
<dbReference type="InterPro" id="IPR029767">
    <property type="entry name" value="WecB-like"/>
</dbReference>
<organism evidence="6 7">
    <name type="scientific">Rhodococcus antarcticus</name>
    <dbReference type="NCBI Taxonomy" id="2987751"/>
    <lineage>
        <taxon>Bacteria</taxon>
        <taxon>Bacillati</taxon>
        <taxon>Actinomycetota</taxon>
        <taxon>Actinomycetes</taxon>
        <taxon>Mycobacteriales</taxon>
        <taxon>Nocardiaceae</taxon>
        <taxon>Rhodococcus</taxon>
    </lineage>
</organism>
<evidence type="ECO:0000256" key="3">
    <source>
        <dbReference type="ARBA" id="ARBA00038858"/>
    </source>
</evidence>
<sequence length="396" mass="40882">MTDAPADTVPGPHENRLGAGADVHVVVGTRPEAVKVAPVVLALRAAGLRTALVDTGQQPARVHEALASFGLVPDVHLGVVRRDGGLAELMALTLTAFDGHLAAAPPRLVLVQGDTTTALTVSLAGALRQLPVAHLEAGLRTGDRARPFPEEMNRVLLAGVAELHLAPTPRALAALLREGVPRERIVVTGNTVVDALDAVLPALRAQPRPTLAARPDGARLLVVTVHRREAWGEGVRAVCGAVATLLEAHPDLRAVVVTHPNPAVAADVAAVLDGVERARVVPPLPYDEVLALLLHTDLLLTDSGGLQEEAPTLGLPVLVARDTTERPEGIEAGWAELVGLDPAVIVAAATAALAGGGSLPTTPNPYGDGRAAQRTAAAIGWFLDGGPRPVEWDGTA</sequence>
<dbReference type="PANTHER" id="PTHR43174:SF2">
    <property type="entry name" value="UDP-N-ACETYLGLUCOSAMINE 2-EPIMERASE"/>
    <property type="match status" value="1"/>
</dbReference>
<dbReference type="Proteomes" id="UP001164965">
    <property type="component" value="Chromosome"/>
</dbReference>
<dbReference type="Gene3D" id="3.40.50.2000">
    <property type="entry name" value="Glycogen Phosphorylase B"/>
    <property type="match status" value="2"/>
</dbReference>
<evidence type="ECO:0000256" key="1">
    <source>
        <dbReference type="ARBA" id="ARBA00023235"/>
    </source>
</evidence>
<name>A0ABY6P0V2_9NOCA</name>
<dbReference type="InterPro" id="IPR003331">
    <property type="entry name" value="UDP_GlcNAc_Epimerase_2_dom"/>
</dbReference>
<keyword evidence="1 4" id="KW-0413">Isomerase</keyword>
<reference evidence="6" key="1">
    <citation type="submission" date="2022-10" db="EMBL/GenBank/DDBJ databases">
        <title>Rhodococcus sp.75.</title>
        <authorList>
            <person name="Sun M."/>
        </authorList>
    </citation>
    <scope>NUCLEOTIDE SEQUENCE</scope>
    <source>
        <strain evidence="6">75</strain>
    </source>
</reference>
<comment type="similarity">
    <text evidence="2 4">Belongs to the UDP-N-acetylglucosamine 2-epimerase family.</text>
</comment>
<dbReference type="CDD" id="cd03786">
    <property type="entry name" value="GTB_UDP-GlcNAc_2-Epimerase"/>
    <property type="match status" value="1"/>
</dbReference>
<evidence type="ECO:0000313" key="7">
    <source>
        <dbReference type="Proteomes" id="UP001164965"/>
    </source>
</evidence>
<dbReference type="EC" id="5.1.3.14" evidence="3"/>
<dbReference type="RefSeq" id="WP_265383087.1">
    <property type="nucleotide sequence ID" value="NZ_CP110615.1"/>
</dbReference>
<evidence type="ECO:0000256" key="4">
    <source>
        <dbReference type="RuleBase" id="RU003513"/>
    </source>
</evidence>